<dbReference type="Proteomes" id="UP000016368">
    <property type="component" value="Unassembled WGS sequence"/>
</dbReference>
<name>F3KWF4_9BURK</name>
<keyword evidence="2" id="KW-0456">Lyase</keyword>
<evidence type="ECO:0000313" key="5">
    <source>
        <dbReference type="Proteomes" id="UP000016368"/>
    </source>
</evidence>
<dbReference type="PROSITE" id="PS00166">
    <property type="entry name" value="ENOYL_COA_HYDRATASE"/>
    <property type="match status" value="1"/>
</dbReference>
<dbReference type="InterPro" id="IPR014748">
    <property type="entry name" value="Enoyl-CoA_hydra_C"/>
</dbReference>
<dbReference type="AlphaFoldDB" id="F3KWF4"/>
<dbReference type="GO" id="GO:0006635">
    <property type="term" value="P:fatty acid beta-oxidation"/>
    <property type="evidence" value="ECO:0007669"/>
    <property type="project" value="TreeGrafter"/>
</dbReference>
<evidence type="ECO:0000256" key="2">
    <source>
        <dbReference type="ARBA" id="ARBA00023239"/>
    </source>
</evidence>
<proteinExistence type="inferred from homology"/>
<evidence type="ECO:0000256" key="3">
    <source>
        <dbReference type="RuleBase" id="RU003707"/>
    </source>
</evidence>
<dbReference type="SUPFAM" id="SSF52096">
    <property type="entry name" value="ClpP/crotonase"/>
    <property type="match status" value="1"/>
</dbReference>
<evidence type="ECO:0000313" key="4">
    <source>
        <dbReference type="EMBL" id="EGI75903.1"/>
    </source>
</evidence>
<dbReference type="RefSeq" id="WP_006298896.1">
    <property type="nucleotide sequence ID" value="NZ_AEGR01000088.1"/>
</dbReference>
<reference evidence="4 5" key="1">
    <citation type="journal article" date="2011" name="EMBO J.">
        <title>Structural diversity of bacterial flagellar motors.</title>
        <authorList>
            <person name="Chen S."/>
            <person name="Beeby M."/>
            <person name="Murphy G.E."/>
            <person name="Leadbetter J.R."/>
            <person name="Hendrixson D.R."/>
            <person name="Briegel A."/>
            <person name="Li Z."/>
            <person name="Shi J."/>
            <person name="Tocheva E.I."/>
            <person name="Muller A."/>
            <person name="Dobro M.J."/>
            <person name="Jensen G.J."/>
        </authorList>
    </citation>
    <scope>NUCLEOTIDE SEQUENCE [LARGE SCALE GENOMIC DNA]</scope>
    <source>
        <strain evidence="4 5">ATCC 19624</strain>
    </source>
</reference>
<dbReference type="Gene3D" id="3.90.226.10">
    <property type="entry name" value="2-enoyl-CoA Hydratase, Chain A, domain 1"/>
    <property type="match status" value="1"/>
</dbReference>
<protein>
    <submittedName>
        <fullName evidence="4">Enoyl-CoA hydratase/isomerase</fullName>
    </submittedName>
</protein>
<dbReference type="eggNOG" id="COG1024">
    <property type="taxonomic scope" value="Bacteria"/>
</dbReference>
<dbReference type="CDD" id="cd06558">
    <property type="entry name" value="crotonase-like"/>
    <property type="match status" value="1"/>
</dbReference>
<dbReference type="InterPro" id="IPR018376">
    <property type="entry name" value="Enoyl-CoA_hyd/isom_CS"/>
</dbReference>
<accession>F3KWF4</accession>
<comment type="similarity">
    <text evidence="1 3">Belongs to the enoyl-CoA hydratase/isomerase family.</text>
</comment>
<dbReference type="InterPro" id="IPR029045">
    <property type="entry name" value="ClpP/crotonase-like_dom_sf"/>
</dbReference>
<dbReference type="OrthoDB" id="9148881at2"/>
<dbReference type="GO" id="GO:0016829">
    <property type="term" value="F:lyase activity"/>
    <property type="evidence" value="ECO:0007669"/>
    <property type="project" value="UniProtKB-KW"/>
</dbReference>
<evidence type="ECO:0000256" key="1">
    <source>
        <dbReference type="ARBA" id="ARBA00005254"/>
    </source>
</evidence>
<keyword evidence="4" id="KW-0413">Isomerase</keyword>
<dbReference type="PANTHER" id="PTHR11941">
    <property type="entry name" value="ENOYL-COA HYDRATASE-RELATED"/>
    <property type="match status" value="1"/>
</dbReference>
<dbReference type="PANTHER" id="PTHR11941:SF54">
    <property type="entry name" value="ENOYL-COA HYDRATASE, MITOCHONDRIAL"/>
    <property type="match status" value="1"/>
</dbReference>
<dbReference type="Pfam" id="PF00378">
    <property type="entry name" value="ECH_1"/>
    <property type="match status" value="1"/>
</dbReference>
<comment type="caution">
    <text evidence="4">The sequence shown here is derived from an EMBL/GenBank/DDBJ whole genome shotgun (WGS) entry which is preliminary data.</text>
</comment>
<organism evidence="4 5">
    <name type="scientific">Hylemonella gracilis ATCC 19624</name>
    <dbReference type="NCBI Taxonomy" id="887062"/>
    <lineage>
        <taxon>Bacteria</taxon>
        <taxon>Pseudomonadati</taxon>
        <taxon>Pseudomonadota</taxon>
        <taxon>Betaproteobacteria</taxon>
        <taxon>Burkholderiales</taxon>
        <taxon>Comamonadaceae</taxon>
        <taxon>Hylemonella</taxon>
    </lineage>
</organism>
<sequence length="260" mass="27510">MSGRVCLTRQGVMALVTLDHPGKFNAMSRAMWRELRAVFTSLQAEAPEGAPRCVVLRGQGGHFCAGGDISEYPDYRFDEASLAAFHEDEVWGGLQAVLDCDLPVIAQIEGHCMGAGVEIASACDIRVAGASARFGAPIAKLGFPMAPREAALVAHAAGQATAREMLLEAAVLDAAEMKARGFLQRVLDDADVADHAMQSALRIAQLAPRAARLNKQTLRALALALGLGADALVAGAYAYAPSAEHREGVAAFNDKRKPKF</sequence>
<dbReference type="EMBL" id="AEGR01000088">
    <property type="protein sequence ID" value="EGI75903.1"/>
    <property type="molecule type" value="Genomic_DNA"/>
</dbReference>
<gene>
    <name evidence="4" type="ORF">HGR_13964</name>
</gene>
<dbReference type="GO" id="GO:0016853">
    <property type="term" value="F:isomerase activity"/>
    <property type="evidence" value="ECO:0007669"/>
    <property type="project" value="UniProtKB-KW"/>
</dbReference>
<dbReference type="Gene3D" id="1.10.12.10">
    <property type="entry name" value="Lyase 2-enoyl-coa Hydratase, Chain A, domain 2"/>
    <property type="match status" value="1"/>
</dbReference>
<keyword evidence="5" id="KW-1185">Reference proteome</keyword>
<dbReference type="InterPro" id="IPR001753">
    <property type="entry name" value="Enoyl-CoA_hydra/iso"/>
</dbReference>
<dbReference type="STRING" id="887062.HGR_13964"/>